<comment type="caution">
    <text evidence="2">The sequence shown here is derived from an EMBL/GenBank/DDBJ whole genome shotgun (WGS) entry which is preliminary data.</text>
</comment>
<evidence type="ECO:0000313" key="3">
    <source>
        <dbReference type="Proteomes" id="UP000613011"/>
    </source>
</evidence>
<dbReference type="PANTHER" id="PTHR46660">
    <property type="match status" value="1"/>
</dbReference>
<dbReference type="EMBL" id="JAEQNA010000007">
    <property type="protein sequence ID" value="MBL0422120.1"/>
    <property type="molecule type" value="Genomic_DNA"/>
</dbReference>
<dbReference type="PANTHER" id="PTHR46660:SF2">
    <property type="entry name" value="GLYCOSYLTRANSFERASE 1 DOMAIN-CONTAINING PROTEIN 1"/>
    <property type="match status" value="1"/>
</dbReference>
<gene>
    <name evidence="2" type="ORF">JI739_17360</name>
</gene>
<evidence type="ECO:0000259" key="1">
    <source>
        <dbReference type="Pfam" id="PF00534"/>
    </source>
</evidence>
<dbReference type="Pfam" id="PF00534">
    <property type="entry name" value="Glycos_transf_1"/>
    <property type="match status" value="1"/>
</dbReference>
<sequence length="329" mass="35659">MPRPSLVIVSPALASANNGNWQTAQRWRHLLSTRFPVRIVQHWDAATGSGDDLMLALHARRSADSVRAWAQARSARGLVLVLTGTDLYQDIHSDPAAQASLKWAERLVVLQDQGLDALPEAGRAKARVIYQSTTARVPLDKTAARLRAVMVGHLRRVKSPETLFEAAQLLGADEGILIDHIGGADEPAYRAQAQATQAACPHYRWLGPLPHGRTRQTIQRAHLLVHTSAMEGGAHVIMEAVRSGTPVLASRVPGNVGMLGLGYGGYFEPGDSAGLAALLRRCRQSQLSAQDPSGALLGWLQRQCDERAPLFAPEAERAALLQLIEELHP</sequence>
<keyword evidence="3" id="KW-1185">Reference proteome</keyword>
<organism evidence="2 3">
    <name type="scientific">Ramlibacter aurantiacus</name>
    <dbReference type="NCBI Taxonomy" id="2801330"/>
    <lineage>
        <taxon>Bacteria</taxon>
        <taxon>Pseudomonadati</taxon>
        <taxon>Pseudomonadota</taxon>
        <taxon>Betaproteobacteria</taxon>
        <taxon>Burkholderiales</taxon>
        <taxon>Comamonadaceae</taxon>
        <taxon>Ramlibacter</taxon>
    </lineage>
</organism>
<dbReference type="AlphaFoldDB" id="A0A937D4V8"/>
<feature type="domain" description="Glycosyl transferase family 1" evidence="1">
    <location>
        <begin position="146"/>
        <end position="281"/>
    </location>
</feature>
<dbReference type="GO" id="GO:0016757">
    <property type="term" value="F:glycosyltransferase activity"/>
    <property type="evidence" value="ECO:0007669"/>
    <property type="project" value="InterPro"/>
</dbReference>
<proteinExistence type="predicted"/>
<reference evidence="2" key="1">
    <citation type="submission" date="2021-01" db="EMBL/GenBank/DDBJ databases">
        <title>Ramlibacter sp. strain AW1 16S ribosomal RNA gene Genome sequencing and assembly.</title>
        <authorList>
            <person name="Kang M."/>
        </authorList>
    </citation>
    <scope>NUCLEOTIDE SEQUENCE</scope>
    <source>
        <strain evidence="2">AW1</strain>
    </source>
</reference>
<dbReference type="InterPro" id="IPR027627">
    <property type="entry name" value="Glycosyltransferase_put"/>
</dbReference>
<dbReference type="NCBIfam" id="TIGR04348">
    <property type="entry name" value="selenoneine biosynthesis selenosugar synthase SenB"/>
    <property type="match status" value="1"/>
</dbReference>
<evidence type="ECO:0000313" key="2">
    <source>
        <dbReference type="EMBL" id="MBL0422120.1"/>
    </source>
</evidence>
<dbReference type="Proteomes" id="UP000613011">
    <property type="component" value="Unassembled WGS sequence"/>
</dbReference>
<name>A0A937D4V8_9BURK</name>
<dbReference type="InterPro" id="IPR052622">
    <property type="entry name" value="Glycosyltransferase_G1"/>
</dbReference>
<dbReference type="Gene3D" id="3.40.50.2000">
    <property type="entry name" value="Glycogen Phosphorylase B"/>
    <property type="match status" value="1"/>
</dbReference>
<dbReference type="RefSeq" id="WP_201685199.1">
    <property type="nucleotide sequence ID" value="NZ_JAEQNA010000007.1"/>
</dbReference>
<dbReference type="SUPFAM" id="SSF53756">
    <property type="entry name" value="UDP-Glycosyltransferase/glycogen phosphorylase"/>
    <property type="match status" value="1"/>
</dbReference>
<accession>A0A937D4V8</accession>
<dbReference type="InterPro" id="IPR001296">
    <property type="entry name" value="Glyco_trans_1"/>
</dbReference>
<protein>
    <submittedName>
        <fullName evidence="2">TIGR04348 family glycosyltransferase</fullName>
    </submittedName>
</protein>